<accession>A0A2M9X8C4</accession>
<protein>
    <submittedName>
        <fullName evidence="3">Recombinase XerC</fullName>
    </submittedName>
</protein>
<evidence type="ECO:0000259" key="2">
    <source>
        <dbReference type="PROSITE" id="PS51898"/>
    </source>
</evidence>
<comment type="caution">
    <text evidence="3">The sequence shown here is derived from an EMBL/GenBank/DDBJ whole genome shotgun (WGS) entry which is preliminary data.</text>
</comment>
<dbReference type="PANTHER" id="PTHR30349">
    <property type="entry name" value="PHAGE INTEGRASE-RELATED"/>
    <property type="match status" value="1"/>
</dbReference>
<dbReference type="EMBL" id="NPDN01000013">
    <property type="protein sequence ID" value="PJZ23951.1"/>
    <property type="molecule type" value="Genomic_DNA"/>
</dbReference>
<dbReference type="Pfam" id="PF00589">
    <property type="entry name" value="Phage_integrase"/>
    <property type="match status" value="1"/>
</dbReference>
<dbReference type="Proteomes" id="UP000232196">
    <property type="component" value="Unassembled WGS sequence"/>
</dbReference>
<keyword evidence="1" id="KW-0233">DNA recombination</keyword>
<evidence type="ECO:0000313" key="3">
    <source>
        <dbReference type="EMBL" id="PJZ23951.1"/>
    </source>
</evidence>
<organism evidence="3 4">
    <name type="scientific">Leptospira hartskeerlii</name>
    <dbReference type="NCBI Taxonomy" id="2023177"/>
    <lineage>
        <taxon>Bacteria</taxon>
        <taxon>Pseudomonadati</taxon>
        <taxon>Spirochaetota</taxon>
        <taxon>Spirochaetia</taxon>
        <taxon>Leptospirales</taxon>
        <taxon>Leptospiraceae</taxon>
        <taxon>Leptospira</taxon>
    </lineage>
</organism>
<feature type="domain" description="Tyr recombinase" evidence="2">
    <location>
        <begin position="30"/>
        <end position="217"/>
    </location>
</feature>
<dbReference type="SUPFAM" id="SSF56349">
    <property type="entry name" value="DNA breaking-rejoining enzymes"/>
    <property type="match status" value="1"/>
</dbReference>
<dbReference type="InterPro" id="IPR050090">
    <property type="entry name" value="Tyrosine_recombinase_XerCD"/>
</dbReference>
<dbReference type="Gene3D" id="1.10.443.10">
    <property type="entry name" value="Intergrase catalytic core"/>
    <property type="match status" value="1"/>
</dbReference>
<dbReference type="InterPro" id="IPR002104">
    <property type="entry name" value="Integrase_catalytic"/>
</dbReference>
<keyword evidence="4" id="KW-1185">Reference proteome</keyword>
<dbReference type="OrthoDB" id="328577at2"/>
<gene>
    <name evidence="3" type="ORF">CH357_18425</name>
</gene>
<dbReference type="RefSeq" id="WP_100708236.1">
    <property type="nucleotide sequence ID" value="NZ_NPDL01000001.1"/>
</dbReference>
<evidence type="ECO:0000313" key="4">
    <source>
        <dbReference type="Proteomes" id="UP000232196"/>
    </source>
</evidence>
<dbReference type="GO" id="GO:0015074">
    <property type="term" value="P:DNA integration"/>
    <property type="evidence" value="ECO:0007669"/>
    <property type="project" value="InterPro"/>
</dbReference>
<sequence length="219" mass="25079">MGITSKIIHLDSVRKKSRKPPRFPDQEGSAFGKGLSDQTMKELANRFSVPESELDYRNRAIFTLMSKTGMRAKEVISLKFSNILKSPDEEILIKYRKKGGKIAYSVLSEDILFSIKEYHTKFGIISDFFFHSRPRKNQTIRKPLSKRGLQFIIESWGVHTLQGRRIHAHAIRHSVGQRLMEKAGSIAVQKVLNHSSPVISSKYYLKPFLSSATDLLTWE</sequence>
<dbReference type="PROSITE" id="PS51898">
    <property type="entry name" value="TYR_RECOMBINASE"/>
    <property type="match status" value="1"/>
</dbReference>
<dbReference type="CDD" id="cd00397">
    <property type="entry name" value="DNA_BRE_C"/>
    <property type="match status" value="1"/>
</dbReference>
<name>A0A2M9X8C4_9LEPT</name>
<reference evidence="3 4" key="1">
    <citation type="submission" date="2017-07" db="EMBL/GenBank/DDBJ databases">
        <title>Leptospira spp. isolated from tropical soils.</title>
        <authorList>
            <person name="Thibeaux R."/>
            <person name="Iraola G."/>
            <person name="Ferres I."/>
            <person name="Bierque E."/>
            <person name="Girault D."/>
            <person name="Soupe-Gilbert M.-E."/>
            <person name="Picardeau M."/>
            <person name="Goarant C."/>
        </authorList>
    </citation>
    <scope>NUCLEOTIDE SEQUENCE [LARGE SCALE GENOMIC DNA]</scope>
    <source>
        <strain evidence="3 4">MCA1-C-A1</strain>
    </source>
</reference>
<evidence type="ECO:0000256" key="1">
    <source>
        <dbReference type="ARBA" id="ARBA00023172"/>
    </source>
</evidence>
<dbReference type="InterPro" id="IPR011010">
    <property type="entry name" value="DNA_brk_join_enz"/>
</dbReference>
<proteinExistence type="predicted"/>
<dbReference type="GO" id="GO:0006310">
    <property type="term" value="P:DNA recombination"/>
    <property type="evidence" value="ECO:0007669"/>
    <property type="project" value="UniProtKB-KW"/>
</dbReference>
<dbReference type="AlphaFoldDB" id="A0A2M9X8C4"/>
<dbReference type="GO" id="GO:0003677">
    <property type="term" value="F:DNA binding"/>
    <property type="evidence" value="ECO:0007669"/>
    <property type="project" value="InterPro"/>
</dbReference>
<dbReference type="InterPro" id="IPR013762">
    <property type="entry name" value="Integrase-like_cat_sf"/>
</dbReference>